<dbReference type="EnsemblBacteria" id="CAF30329">
    <property type="protein sequence ID" value="CAF30329"/>
    <property type="gene ID" value="MMP0773"/>
</dbReference>
<dbReference type="Gene3D" id="3.40.50.300">
    <property type="entry name" value="P-loop containing nucleotide triphosphate hydrolases"/>
    <property type="match status" value="1"/>
</dbReference>
<proteinExistence type="predicted"/>
<evidence type="ECO:0000313" key="1">
    <source>
        <dbReference type="EMBL" id="CAF30329.1"/>
    </source>
</evidence>
<dbReference type="STRING" id="267377.MMP0773"/>
<dbReference type="HOGENOM" id="CLU_598020_0_0_2"/>
<organism evidence="2">
    <name type="scientific">Methanococcus maripaludis (strain DSM 14266 / JCM 13030 / NBRC 101832 / S2 / LL)</name>
    <dbReference type="NCBI Taxonomy" id="267377"/>
    <lineage>
        <taxon>Archaea</taxon>
        <taxon>Methanobacteriati</taxon>
        <taxon>Methanobacteriota</taxon>
        <taxon>Methanomada group</taxon>
        <taxon>Methanococci</taxon>
        <taxon>Methanococcales</taxon>
        <taxon>Methanococcaceae</taxon>
        <taxon>Methanococcus</taxon>
    </lineage>
</organism>
<dbReference type="InterPro" id="IPR051162">
    <property type="entry name" value="T4SS_component"/>
</dbReference>
<reference evidence="1 2" key="1">
    <citation type="journal article" date="2004" name="J. Bacteriol.">
        <title>Complete genome sequence of the genetically tractable hydrogenotrophic methanogen Methanococcus maripaludis.</title>
        <authorList>
            <person name="Hendrickson E.L."/>
            <person name="Kaul R."/>
            <person name="Zhou Y."/>
            <person name="Bovee D."/>
            <person name="Chapman P."/>
            <person name="Chung J."/>
            <person name="Conway de Macario E."/>
            <person name="Dodsworth J.A."/>
            <person name="Gillett W."/>
            <person name="Graham D.E."/>
            <person name="Hackett M."/>
            <person name="Haydock A.K."/>
            <person name="Kang A."/>
            <person name="Land M.L."/>
            <person name="Levy R."/>
            <person name="Lie T.J."/>
            <person name="Major T.A."/>
            <person name="Moore B.C."/>
            <person name="Porat I."/>
            <person name="Palmeiri A."/>
            <person name="Rouse G."/>
            <person name="Saenphimmachak C."/>
            <person name="Soll D."/>
            <person name="Van Dien S."/>
            <person name="Wang T."/>
            <person name="Whitman W.B."/>
            <person name="Xia Q."/>
            <person name="Zhang Y."/>
            <person name="Larimer F.W."/>
            <person name="Olson M.V."/>
            <person name="Leigh J.A."/>
        </authorList>
    </citation>
    <scope>NUCLEOTIDE SEQUENCE [LARGE SCALE GENOMIC DNA]</scope>
    <source>
        <strain evidence="2">S2 / LL</strain>
    </source>
</reference>
<gene>
    <name evidence="1" type="ordered locus">MMP0773</name>
</gene>
<dbReference type="PATRIC" id="fig|267377.15.peg.792"/>
<dbReference type="Proteomes" id="UP000000590">
    <property type="component" value="Chromosome"/>
</dbReference>
<dbReference type="PANTHER" id="PTHR30121">
    <property type="entry name" value="UNCHARACTERIZED PROTEIN YJGR-RELATED"/>
    <property type="match status" value="1"/>
</dbReference>
<protein>
    <submittedName>
        <fullName evidence="1">Conserved hypothetical archaeal protein</fullName>
    </submittedName>
</protein>
<dbReference type="PANTHER" id="PTHR30121:SF6">
    <property type="entry name" value="SLR6007 PROTEIN"/>
    <property type="match status" value="1"/>
</dbReference>
<dbReference type="SUPFAM" id="SSF52540">
    <property type="entry name" value="P-loop containing nucleoside triphosphate hydrolases"/>
    <property type="match status" value="1"/>
</dbReference>
<dbReference type="eggNOG" id="arCOG05104">
    <property type="taxonomic scope" value="Archaea"/>
</dbReference>
<dbReference type="KEGG" id="mmp:MMP0773"/>
<accession>Q6LZ56</accession>
<dbReference type="AlphaFoldDB" id="Q6LZ56"/>
<name>Q6LZ56_METMP</name>
<dbReference type="InterPro" id="IPR027417">
    <property type="entry name" value="P-loop_NTPase"/>
</dbReference>
<dbReference type="EMBL" id="BX950229">
    <property type="protein sequence ID" value="CAF30329.1"/>
    <property type="molecule type" value="Genomic_DNA"/>
</dbReference>
<evidence type="ECO:0000313" key="2">
    <source>
        <dbReference type="Proteomes" id="UP000000590"/>
    </source>
</evidence>
<sequence length="457" mass="53155">MRYWRYKMVRINLGIGNRDLQKKHGEKTKRTLDLKNDEANHITLLGKSGYGKTTIMRGMIEEIYSSYSDTGIPPIIIVIERKVDTSKPKKVIEIYHEESEKNTEGQLHRKYGEGIWNYIEHYVNELENDTKLKYGLMGDFAIGFPNILGKYTKTGMDNYTTLLGRHGLNPAAYPARRFVFRPRRELENITFDNGPLTEVINSKLAYPDIPFEIIADMNNFSDTARYYAILKNIWDIQKIREPKEVLDIAMSYETFNNGPSQTYLRIDETMNRLTSDFLFSGKSKDSFLKQITNKKINILDFSQNSELDAYEECLIFKLVVQHAINVAIKYRIPVFFVVDEVQNFMKDTNGKWAIDKILREGRSLCINLICATQYTDNLPKDILIGSSHIGIMGKLASNTDMKTLEKLIPDFKDVVDFDEPGSLSEYENLKRKLRFRGYFSYNKDYTEHIEYRQPQSL</sequence>
<keyword evidence="2" id="KW-1185">Reference proteome</keyword>